<comment type="catalytic activity">
    <reaction evidence="1 6">
        <text>7,8-dihydroneopterin = 6-hydroxymethyl-7,8-dihydropterin + glycolaldehyde</text>
        <dbReference type="Rhea" id="RHEA:10540"/>
        <dbReference type="ChEBI" id="CHEBI:17001"/>
        <dbReference type="ChEBI" id="CHEBI:17071"/>
        <dbReference type="ChEBI" id="CHEBI:44841"/>
        <dbReference type="EC" id="4.1.2.25"/>
    </reaction>
</comment>
<dbReference type="PANTHER" id="PTHR42844">
    <property type="entry name" value="DIHYDRONEOPTERIN ALDOLASE 1-RELATED"/>
    <property type="match status" value="1"/>
</dbReference>
<dbReference type="GO" id="GO:0046656">
    <property type="term" value="P:folic acid biosynthetic process"/>
    <property type="evidence" value="ECO:0007669"/>
    <property type="project" value="UniProtKB-UniRule"/>
</dbReference>
<name>A0A0A3I4D9_9BACL</name>
<evidence type="ECO:0000313" key="9">
    <source>
        <dbReference type="Proteomes" id="UP000030408"/>
    </source>
</evidence>
<comment type="function">
    <text evidence="6">Catalyzes the conversion of 7,8-dihydroneopterin to 6-hydroxymethyl-7,8-dihydropterin.</text>
</comment>
<dbReference type="Proteomes" id="UP000030408">
    <property type="component" value="Unassembled WGS sequence"/>
</dbReference>
<dbReference type="Gene3D" id="3.30.1130.10">
    <property type="match status" value="1"/>
</dbReference>
<dbReference type="InterPro" id="IPR006156">
    <property type="entry name" value="Dihydroneopterin_aldolase"/>
</dbReference>
<dbReference type="OrthoDB" id="9803748at2"/>
<organism evidence="8 9">
    <name type="scientific">Ureibacillus sinduriensis BLB-1 = JCM 15800</name>
    <dbReference type="NCBI Taxonomy" id="1384057"/>
    <lineage>
        <taxon>Bacteria</taxon>
        <taxon>Bacillati</taxon>
        <taxon>Bacillota</taxon>
        <taxon>Bacilli</taxon>
        <taxon>Bacillales</taxon>
        <taxon>Caryophanaceae</taxon>
        <taxon>Ureibacillus</taxon>
    </lineage>
</organism>
<gene>
    <name evidence="8" type="ORF">CD33_02460</name>
</gene>
<comment type="pathway">
    <text evidence="2 6">Cofactor biosynthesis; tetrahydrofolate biosynthesis; 2-amino-4-hydroxy-6-hydroxymethyl-7,8-dihydropteridine diphosphate from 7,8-dihydroneopterin triphosphate: step 3/4.</text>
</comment>
<dbReference type="RefSeq" id="WP_036197815.1">
    <property type="nucleotide sequence ID" value="NZ_AVCY01000019.1"/>
</dbReference>
<sequence>MDYIHLKDMQFYGYHGVLPEENALGQRFRATVSLAVDIQKAGQSDDLQDTVSYVGVYDICKEVVEGKPYKLIEAVAENIAAKILENYEGQVYGCKVEVIKPDPPIPGHYKEVAIEIVRGRFYE</sequence>
<evidence type="ECO:0000256" key="1">
    <source>
        <dbReference type="ARBA" id="ARBA00001353"/>
    </source>
</evidence>
<keyword evidence="4 6" id="KW-0289">Folate biosynthesis</keyword>
<dbReference type="PANTHER" id="PTHR42844:SF1">
    <property type="entry name" value="DIHYDRONEOPTERIN ALDOLASE 1-RELATED"/>
    <property type="match status" value="1"/>
</dbReference>
<comment type="caution">
    <text evidence="8">The sequence shown here is derived from an EMBL/GenBank/DDBJ whole genome shotgun (WGS) entry which is preliminary data.</text>
</comment>
<evidence type="ECO:0000256" key="6">
    <source>
        <dbReference type="RuleBase" id="RU362079"/>
    </source>
</evidence>
<evidence type="ECO:0000256" key="3">
    <source>
        <dbReference type="ARBA" id="ARBA00005708"/>
    </source>
</evidence>
<dbReference type="AlphaFoldDB" id="A0A0A3I4D9"/>
<dbReference type="InterPro" id="IPR006157">
    <property type="entry name" value="FolB_dom"/>
</dbReference>
<accession>A0A0A3I4D9</accession>
<reference evidence="8 9" key="1">
    <citation type="submission" date="2014-02" db="EMBL/GenBank/DDBJ databases">
        <title>Draft genome sequence of Lysinibacillus sinduriensis JCM 15800.</title>
        <authorList>
            <person name="Zhang F."/>
            <person name="Wang G."/>
            <person name="Zhang L."/>
        </authorList>
    </citation>
    <scope>NUCLEOTIDE SEQUENCE [LARGE SCALE GENOMIC DNA]</scope>
    <source>
        <strain evidence="8 9">JCM 15800</strain>
    </source>
</reference>
<dbReference type="NCBIfam" id="TIGR00526">
    <property type="entry name" value="folB_dom"/>
    <property type="match status" value="1"/>
</dbReference>
<dbReference type="SMART" id="SM00905">
    <property type="entry name" value="FolB"/>
    <property type="match status" value="1"/>
</dbReference>
<dbReference type="SUPFAM" id="SSF55620">
    <property type="entry name" value="Tetrahydrobiopterin biosynthesis enzymes-like"/>
    <property type="match status" value="1"/>
</dbReference>
<dbReference type="GO" id="GO:0004150">
    <property type="term" value="F:dihydroneopterin aldolase activity"/>
    <property type="evidence" value="ECO:0007669"/>
    <property type="project" value="UniProtKB-UniRule"/>
</dbReference>
<proteinExistence type="inferred from homology"/>
<dbReference type="FunFam" id="3.30.1130.10:FF:000003">
    <property type="entry name" value="7,8-dihydroneopterin aldolase"/>
    <property type="match status" value="1"/>
</dbReference>
<evidence type="ECO:0000256" key="5">
    <source>
        <dbReference type="ARBA" id="ARBA00023239"/>
    </source>
</evidence>
<dbReference type="CDD" id="cd00534">
    <property type="entry name" value="DHNA_DHNTPE"/>
    <property type="match status" value="1"/>
</dbReference>
<keyword evidence="9" id="KW-1185">Reference proteome</keyword>
<dbReference type="GO" id="GO:0046654">
    <property type="term" value="P:tetrahydrofolate biosynthetic process"/>
    <property type="evidence" value="ECO:0007669"/>
    <property type="project" value="UniProtKB-UniRule"/>
</dbReference>
<dbReference type="UniPathway" id="UPA00077">
    <property type="reaction ID" value="UER00154"/>
</dbReference>
<evidence type="ECO:0000256" key="4">
    <source>
        <dbReference type="ARBA" id="ARBA00022909"/>
    </source>
</evidence>
<dbReference type="EMBL" id="JPVO01000037">
    <property type="protein sequence ID" value="KGR77548.1"/>
    <property type="molecule type" value="Genomic_DNA"/>
</dbReference>
<evidence type="ECO:0000256" key="2">
    <source>
        <dbReference type="ARBA" id="ARBA00005013"/>
    </source>
</evidence>
<dbReference type="InterPro" id="IPR043133">
    <property type="entry name" value="GTP-CH-I_C/QueF"/>
</dbReference>
<evidence type="ECO:0000313" key="8">
    <source>
        <dbReference type="EMBL" id="KGR77548.1"/>
    </source>
</evidence>
<dbReference type="GO" id="GO:0005737">
    <property type="term" value="C:cytoplasm"/>
    <property type="evidence" value="ECO:0007669"/>
    <property type="project" value="TreeGrafter"/>
</dbReference>
<evidence type="ECO:0000259" key="7">
    <source>
        <dbReference type="SMART" id="SM00905"/>
    </source>
</evidence>
<dbReference type="eggNOG" id="COG1539">
    <property type="taxonomic scope" value="Bacteria"/>
</dbReference>
<dbReference type="NCBIfam" id="TIGR00525">
    <property type="entry name" value="folB"/>
    <property type="match status" value="1"/>
</dbReference>
<dbReference type="EC" id="4.1.2.25" evidence="6"/>
<keyword evidence="5 6" id="KW-0456">Lyase</keyword>
<dbReference type="STRING" id="1384057.CD33_02460"/>
<comment type="similarity">
    <text evidence="3 6">Belongs to the DHNA family.</text>
</comment>
<protein>
    <recommendedName>
        <fullName evidence="6">7,8-dihydroneopterin aldolase</fullName>
        <ecNumber evidence="6">4.1.2.25</ecNumber>
    </recommendedName>
</protein>
<feature type="domain" description="Dihydroneopterin aldolase/epimerase" evidence="7">
    <location>
        <begin position="4"/>
        <end position="118"/>
    </location>
</feature>
<dbReference type="Pfam" id="PF02152">
    <property type="entry name" value="FolB"/>
    <property type="match status" value="1"/>
</dbReference>